<dbReference type="GeneID" id="19882213"/>
<sequence>MIILHYFSYVLFIKARTYLFKPGITKNHLPYESHRYLVSYNPSEDYESSSFELHALNQELDLQELKNNGGEIKQADTIFHTHQIPNFDLKFTNSSRESQVTNYERKLLYSKIFTFTPDFNFNVNVILVSTTKNYHPQLVFSEKNNDGYIQLNDSTTRFNFNCLKDKSYVVEVGYSRELITDPFDNISSGSFILILSSNTLSILDVMVQESIIINIKGFEGVAPFEHNAPLKLFHPDGRMMNHGYLNYNITPFFNDTKQSITLYYHRGVDFFSGDIKRSSILEIKCNKSARSTKIYFGKEPSRGKYEYTIESSRICDIINLIR</sequence>
<organism evidence="1 2">
    <name type="scientific">Vittaforma corneae (strain ATCC 50505)</name>
    <name type="common">Microsporidian parasite</name>
    <name type="synonym">Nosema corneum</name>
    <dbReference type="NCBI Taxonomy" id="993615"/>
    <lineage>
        <taxon>Eukaryota</taxon>
        <taxon>Fungi</taxon>
        <taxon>Fungi incertae sedis</taxon>
        <taxon>Microsporidia</taxon>
        <taxon>Nosematidae</taxon>
        <taxon>Vittaforma</taxon>
    </lineage>
</organism>
<dbReference type="HOGENOM" id="CLU_863820_0_0_1"/>
<name>L2GM69_VITCO</name>
<reference evidence="2" key="1">
    <citation type="submission" date="2011-05" db="EMBL/GenBank/DDBJ databases">
        <title>The genome sequence of Vittaforma corneae strain ATCC 50505.</title>
        <authorList>
            <consortium name="The Broad Institute Genome Sequencing Platform"/>
            <person name="Cuomo C."/>
            <person name="Didier E."/>
            <person name="Bowers L."/>
            <person name="Young S.K."/>
            <person name="Zeng Q."/>
            <person name="Gargeya S."/>
            <person name="Fitzgerald M."/>
            <person name="Haas B."/>
            <person name="Abouelleil A."/>
            <person name="Alvarado L."/>
            <person name="Arachchi H.M."/>
            <person name="Berlin A."/>
            <person name="Chapman S.B."/>
            <person name="Gearin G."/>
            <person name="Goldberg J."/>
            <person name="Griggs A."/>
            <person name="Gujja S."/>
            <person name="Hansen M."/>
            <person name="Heiman D."/>
            <person name="Howarth C."/>
            <person name="Larimer J."/>
            <person name="Lui A."/>
            <person name="MacDonald P.J.P."/>
            <person name="McCowen C."/>
            <person name="Montmayeur A."/>
            <person name="Murphy C."/>
            <person name="Neiman D."/>
            <person name="Pearson M."/>
            <person name="Priest M."/>
            <person name="Roberts A."/>
            <person name="Saif S."/>
            <person name="Shea T."/>
            <person name="Sisk P."/>
            <person name="Stolte C."/>
            <person name="Sykes S."/>
            <person name="Wortman J."/>
            <person name="Nusbaum C."/>
            <person name="Birren B."/>
        </authorList>
    </citation>
    <scope>NUCLEOTIDE SEQUENCE [LARGE SCALE GENOMIC DNA]</scope>
    <source>
        <strain evidence="2">ATCC 50505</strain>
    </source>
</reference>
<dbReference type="InterPro" id="IPR009011">
    <property type="entry name" value="Man6P_isomerase_rcpt-bd_dom_sf"/>
</dbReference>
<evidence type="ECO:0000313" key="1">
    <source>
        <dbReference type="EMBL" id="ELA41397.1"/>
    </source>
</evidence>
<dbReference type="Proteomes" id="UP000011082">
    <property type="component" value="Unassembled WGS sequence"/>
</dbReference>
<gene>
    <name evidence="1" type="ORF">VICG_01502</name>
</gene>
<dbReference type="EMBL" id="JH370144">
    <property type="protein sequence ID" value="ELA41397.1"/>
    <property type="molecule type" value="Genomic_DNA"/>
</dbReference>
<protein>
    <submittedName>
        <fullName evidence="1">Uncharacterized protein</fullName>
    </submittedName>
</protein>
<proteinExistence type="predicted"/>
<dbReference type="InParanoid" id="L2GM69"/>
<accession>L2GM69</accession>
<evidence type="ECO:0000313" key="2">
    <source>
        <dbReference type="Proteomes" id="UP000011082"/>
    </source>
</evidence>
<dbReference type="VEuPathDB" id="MicrosporidiaDB:VICG_01502"/>
<dbReference type="AlphaFoldDB" id="L2GM69"/>
<dbReference type="RefSeq" id="XP_007604948.1">
    <property type="nucleotide sequence ID" value="XM_007604886.1"/>
</dbReference>
<dbReference type="SUPFAM" id="SSF50911">
    <property type="entry name" value="Mannose 6-phosphate receptor domain"/>
    <property type="match status" value="1"/>
</dbReference>
<keyword evidence="2" id="KW-1185">Reference proteome</keyword>